<name>A0A2B7Y1N7_POLH7</name>
<keyword evidence="2" id="KW-1185">Reference proteome</keyword>
<evidence type="ECO:0000313" key="2">
    <source>
        <dbReference type="Proteomes" id="UP000224634"/>
    </source>
</evidence>
<comment type="caution">
    <text evidence="1">The sequence shown here is derived from an EMBL/GenBank/DDBJ whole genome shotgun (WGS) entry which is preliminary data.</text>
</comment>
<evidence type="ECO:0008006" key="3">
    <source>
        <dbReference type="Google" id="ProtNLM"/>
    </source>
</evidence>
<organism evidence="1 2">
    <name type="scientific">Polytolypa hystricis (strain UAMH7299)</name>
    <dbReference type="NCBI Taxonomy" id="1447883"/>
    <lineage>
        <taxon>Eukaryota</taxon>
        <taxon>Fungi</taxon>
        <taxon>Dikarya</taxon>
        <taxon>Ascomycota</taxon>
        <taxon>Pezizomycotina</taxon>
        <taxon>Eurotiomycetes</taxon>
        <taxon>Eurotiomycetidae</taxon>
        <taxon>Onygenales</taxon>
        <taxon>Onygenales incertae sedis</taxon>
        <taxon>Polytolypa</taxon>
    </lineage>
</organism>
<protein>
    <recommendedName>
        <fullName evidence="3">F-box domain-containing protein</fullName>
    </recommendedName>
</protein>
<reference evidence="1 2" key="1">
    <citation type="submission" date="2017-10" db="EMBL/GenBank/DDBJ databases">
        <title>Comparative genomics in systemic dimorphic fungi from Ajellomycetaceae.</title>
        <authorList>
            <person name="Munoz J.F."/>
            <person name="Mcewen J.G."/>
            <person name="Clay O.K."/>
            <person name="Cuomo C.A."/>
        </authorList>
    </citation>
    <scope>NUCLEOTIDE SEQUENCE [LARGE SCALE GENOMIC DNA]</scope>
    <source>
        <strain evidence="1 2">UAMH7299</strain>
    </source>
</reference>
<dbReference type="AlphaFoldDB" id="A0A2B7Y1N7"/>
<dbReference type="OrthoDB" id="4473025at2759"/>
<sequence length="561" mass="64465">MYQAKLEQFFHIPFRPLREGPNFLDLPSNVRRSIYFYAGVERICPIYLNPWTRGDDAPNSEDEEQDSYVIPIAEKPYECPVAKSLDSACDCPPNTSLVSSGESYPPIPFNLFLTSKAIYEEVSSQFYAENIFRLTYTGLGSFTVLDKLRPSNISKMEALDIVLHATKLHPYEYCPRGTGLREPALPLQRLPPTRYKYLLKGWESVCKRLASCATESRLGICLICDTDDAEVAAEILKPLTQLPALREFAVRLFPAWTNLTDCNDRWPEIVNMRQMARAASVQVTSLYARNRVRTFRFDLLPAELQRLVLEHTDLIAPFDLFWSGCGFSRADEKPGGRRYCWLCDGIRRTCCYSFMPKKGISAVNCSCWTFPTTLFLVNRTFNEAATHIFWSRNKFIMLREAVVNPTVSPFSARLEVLALLSLMPSGAVRYLRFLRFSLPSVNDERWLKFFNQTIAKLRDEADVSQLTIVIDMWDDLPSLLSYQPDVVCQERIHPGFYNSLLKPLRSLGRLKDFFVHVAPVMFCCEASMREEERKMEKIVMGRDYVSDDSYKRTLLGGHIEE</sequence>
<dbReference type="Proteomes" id="UP000224634">
    <property type="component" value="Unassembled WGS sequence"/>
</dbReference>
<dbReference type="InterPro" id="IPR038883">
    <property type="entry name" value="AN11006-like"/>
</dbReference>
<gene>
    <name evidence="1" type="ORF">AJ80_05716</name>
</gene>
<evidence type="ECO:0000313" key="1">
    <source>
        <dbReference type="EMBL" id="PGH14953.1"/>
    </source>
</evidence>
<dbReference type="EMBL" id="PDNA01000087">
    <property type="protein sequence ID" value="PGH14953.1"/>
    <property type="molecule type" value="Genomic_DNA"/>
</dbReference>
<dbReference type="PANTHER" id="PTHR42085:SF2">
    <property type="entry name" value="F-BOX DOMAIN-CONTAINING PROTEIN"/>
    <property type="match status" value="1"/>
</dbReference>
<accession>A0A2B7Y1N7</accession>
<proteinExistence type="predicted"/>
<dbReference type="PANTHER" id="PTHR42085">
    <property type="entry name" value="F-BOX DOMAIN-CONTAINING PROTEIN"/>
    <property type="match status" value="1"/>
</dbReference>